<gene>
    <name evidence="4" type="ORF">BPAE_0048g00480</name>
</gene>
<feature type="compositionally biased region" description="Basic and acidic residues" evidence="2">
    <location>
        <begin position="1"/>
        <end position="10"/>
    </location>
</feature>
<dbReference type="Pfam" id="PF13639">
    <property type="entry name" value="zf-RING_2"/>
    <property type="match status" value="1"/>
</dbReference>
<dbReference type="Proteomes" id="UP000297910">
    <property type="component" value="Unassembled WGS sequence"/>
</dbReference>
<reference evidence="4 5" key="1">
    <citation type="submission" date="2017-12" db="EMBL/GenBank/DDBJ databases">
        <title>Comparative genomics of Botrytis spp.</title>
        <authorList>
            <person name="Valero-Jimenez C.A."/>
            <person name="Tapia P."/>
            <person name="Veloso J."/>
            <person name="Silva-Moreno E."/>
            <person name="Staats M."/>
            <person name="Valdes J.H."/>
            <person name="Van Kan J.A.L."/>
        </authorList>
    </citation>
    <scope>NUCLEOTIDE SEQUENCE [LARGE SCALE GENOMIC DNA]</scope>
    <source>
        <strain evidence="4 5">Bp0003</strain>
    </source>
</reference>
<evidence type="ECO:0000313" key="4">
    <source>
        <dbReference type="EMBL" id="TGO27076.1"/>
    </source>
</evidence>
<evidence type="ECO:0000259" key="3">
    <source>
        <dbReference type="PROSITE" id="PS50089"/>
    </source>
</evidence>
<dbReference type="InterPro" id="IPR013083">
    <property type="entry name" value="Znf_RING/FYVE/PHD"/>
</dbReference>
<dbReference type="PROSITE" id="PS50089">
    <property type="entry name" value="ZF_RING_2"/>
    <property type="match status" value="1"/>
</dbReference>
<keyword evidence="1" id="KW-0479">Metal-binding</keyword>
<feature type="compositionally biased region" description="Polar residues" evidence="2">
    <location>
        <begin position="28"/>
        <end position="48"/>
    </location>
</feature>
<feature type="region of interest" description="Disordered" evidence="2">
    <location>
        <begin position="175"/>
        <end position="261"/>
    </location>
</feature>
<dbReference type="Gene3D" id="3.30.40.10">
    <property type="entry name" value="Zinc/RING finger domain, C3HC4 (zinc finger)"/>
    <property type="match status" value="1"/>
</dbReference>
<accession>A0A4Z1FQU3</accession>
<protein>
    <recommendedName>
        <fullName evidence="3">RING-type domain-containing protein</fullName>
    </recommendedName>
</protein>
<evidence type="ECO:0000256" key="1">
    <source>
        <dbReference type="PROSITE-ProRule" id="PRU00175"/>
    </source>
</evidence>
<organism evidence="4 5">
    <name type="scientific">Botrytis paeoniae</name>
    <dbReference type="NCBI Taxonomy" id="278948"/>
    <lineage>
        <taxon>Eukaryota</taxon>
        <taxon>Fungi</taxon>
        <taxon>Dikarya</taxon>
        <taxon>Ascomycota</taxon>
        <taxon>Pezizomycotina</taxon>
        <taxon>Leotiomycetes</taxon>
        <taxon>Helotiales</taxon>
        <taxon>Sclerotiniaceae</taxon>
        <taxon>Botrytis</taxon>
    </lineage>
</organism>
<dbReference type="EMBL" id="PQXI01000048">
    <property type="protein sequence ID" value="TGO27076.1"/>
    <property type="molecule type" value="Genomic_DNA"/>
</dbReference>
<comment type="caution">
    <text evidence="4">The sequence shown here is derived from an EMBL/GenBank/DDBJ whole genome shotgun (WGS) entry which is preliminary data.</text>
</comment>
<keyword evidence="5" id="KW-1185">Reference proteome</keyword>
<feature type="compositionally biased region" description="Basic and acidic residues" evidence="2">
    <location>
        <begin position="206"/>
        <end position="229"/>
    </location>
</feature>
<dbReference type="InterPro" id="IPR001841">
    <property type="entry name" value="Znf_RING"/>
</dbReference>
<sequence length="276" mass="31235">MNPYEVEHNIKASSQSSRPRRRPSMSSFFNQLSQCETSTSTTDPNWHHNNPHAVPTPVDVAASYRLLQDQFLTLRTNDPSSTTAPLLDLLISSITSQIDSPPTTISGCSQAYLDTIDRIPRSSLKADETCPICGEKFLDDQYCLVVVLPCHQTHKFDLECVGPWLRLNGTCPLDRKKVGDGEERGKEAERERERMRRGVEGLGFRADGEERRKDEEERRKREEERRKRDEDEESDGDDGMQGWMIARPEAEKSAESGINADAHLAHRRAAAGIRDL</sequence>
<keyword evidence="1" id="KW-0863">Zinc-finger</keyword>
<name>A0A4Z1FQU3_9HELO</name>
<feature type="compositionally biased region" description="Basic and acidic residues" evidence="2">
    <location>
        <begin position="175"/>
        <end position="199"/>
    </location>
</feature>
<proteinExistence type="predicted"/>
<dbReference type="AlphaFoldDB" id="A0A4Z1FQU3"/>
<feature type="domain" description="RING-type" evidence="3">
    <location>
        <begin position="130"/>
        <end position="175"/>
    </location>
</feature>
<feature type="region of interest" description="Disordered" evidence="2">
    <location>
        <begin position="1"/>
        <end position="53"/>
    </location>
</feature>
<dbReference type="SUPFAM" id="SSF57850">
    <property type="entry name" value="RING/U-box"/>
    <property type="match status" value="1"/>
</dbReference>
<evidence type="ECO:0000313" key="5">
    <source>
        <dbReference type="Proteomes" id="UP000297910"/>
    </source>
</evidence>
<evidence type="ECO:0000256" key="2">
    <source>
        <dbReference type="SAM" id="MobiDB-lite"/>
    </source>
</evidence>
<dbReference type="GO" id="GO:0008270">
    <property type="term" value="F:zinc ion binding"/>
    <property type="evidence" value="ECO:0007669"/>
    <property type="project" value="UniProtKB-KW"/>
</dbReference>
<keyword evidence="1" id="KW-0862">Zinc</keyword>